<feature type="transmembrane region" description="Helical" evidence="6">
    <location>
        <begin position="577"/>
        <end position="605"/>
    </location>
</feature>
<evidence type="ECO:0000256" key="3">
    <source>
        <dbReference type="ARBA" id="ARBA00022827"/>
    </source>
</evidence>
<organism evidence="7 8">
    <name type="scientific">Podospora aff. communis PSN243</name>
    <dbReference type="NCBI Taxonomy" id="3040156"/>
    <lineage>
        <taxon>Eukaryota</taxon>
        <taxon>Fungi</taxon>
        <taxon>Dikarya</taxon>
        <taxon>Ascomycota</taxon>
        <taxon>Pezizomycotina</taxon>
        <taxon>Sordariomycetes</taxon>
        <taxon>Sordariomycetidae</taxon>
        <taxon>Sordariales</taxon>
        <taxon>Podosporaceae</taxon>
        <taxon>Podospora</taxon>
    </lineage>
</organism>
<comment type="similarity">
    <text evidence="1">Belongs to the FMO family.</text>
</comment>
<dbReference type="AlphaFoldDB" id="A0AAV9FZ47"/>
<dbReference type="InterPro" id="IPR036188">
    <property type="entry name" value="FAD/NAD-bd_sf"/>
</dbReference>
<evidence type="ECO:0000313" key="7">
    <source>
        <dbReference type="EMBL" id="KAK4442045.1"/>
    </source>
</evidence>
<dbReference type="GO" id="GO:0050660">
    <property type="term" value="F:flavin adenine dinucleotide binding"/>
    <property type="evidence" value="ECO:0007669"/>
    <property type="project" value="InterPro"/>
</dbReference>
<keyword evidence="8" id="KW-1185">Reference proteome</keyword>
<dbReference type="EMBL" id="MU866037">
    <property type="protein sequence ID" value="KAK4442045.1"/>
    <property type="molecule type" value="Genomic_DNA"/>
</dbReference>
<evidence type="ECO:0008006" key="9">
    <source>
        <dbReference type="Google" id="ProtNLM"/>
    </source>
</evidence>
<gene>
    <name evidence="7" type="ORF">QBC34DRAFT_364417</name>
</gene>
<name>A0AAV9FZ47_9PEZI</name>
<dbReference type="GO" id="GO:0004499">
    <property type="term" value="F:N,N-dimethylaniline monooxygenase activity"/>
    <property type="evidence" value="ECO:0007669"/>
    <property type="project" value="InterPro"/>
</dbReference>
<dbReference type="PRINTS" id="PR00370">
    <property type="entry name" value="FMOXYGENASE"/>
</dbReference>
<keyword evidence="3" id="KW-0274">FAD</keyword>
<evidence type="ECO:0000256" key="2">
    <source>
        <dbReference type="ARBA" id="ARBA00022630"/>
    </source>
</evidence>
<keyword evidence="6" id="KW-0472">Membrane</keyword>
<evidence type="ECO:0000256" key="4">
    <source>
        <dbReference type="ARBA" id="ARBA00022857"/>
    </source>
</evidence>
<reference evidence="7" key="2">
    <citation type="submission" date="2023-05" db="EMBL/GenBank/DDBJ databases">
        <authorList>
            <consortium name="Lawrence Berkeley National Laboratory"/>
            <person name="Steindorff A."/>
            <person name="Hensen N."/>
            <person name="Bonometti L."/>
            <person name="Westerberg I."/>
            <person name="Brannstrom I.O."/>
            <person name="Guillou S."/>
            <person name="Cros-Aarteil S."/>
            <person name="Calhoun S."/>
            <person name="Haridas S."/>
            <person name="Kuo A."/>
            <person name="Mondo S."/>
            <person name="Pangilinan J."/>
            <person name="Riley R."/>
            <person name="Labutti K."/>
            <person name="Andreopoulos B."/>
            <person name="Lipzen A."/>
            <person name="Chen C."/>
            <person name="Yanf M."/>
            <person name="Daum C."/>
            <person name="Ng V."/>
            <person name="Clum A."/>
            <person name="Ohm R."/>
            <person name="Martin F."/>
            <person name="Silar P."/>
            <person name="Natvig D."/>
            <person name="Lalanne C."/>
            <person name="Gautier V."/>
            <person name="Ament-Velasquez S.L."/>
            <person name="Kruys A."/>
            <person name="Hutchinson M.I."/>
            <person name="Powell A.J."/>
            <person name="Barry K."/>
            <person name="Miller A.N."/>
            <person name="Grigoriev I.V."/>
            <person name="Debuchy R."/>
            <person name="Gladieux P."/>
            <person name="Thoren M.H."/>
            <person name="Johannesson H."/>
        </authorList>
    </citation>
    <scope>NUCLEOTIDE SEQUENCE</scope>
    <source>
        <strain evidence="7">PSN243</strain>
    </source>
</reference>
<sequence>MKKVAIVGAGPAGLVTLKYLLTSHNFLGTEPVEVKLFEAEDGIGGTFYARMYENGELVSSKQLTCFSDFRARDDEPDFLAATRYREYLNEYATKFQLWPHINLKTRVTHITRKVPAVDGARHVITYLPEETGKEEQWECDAVAICAGLHVTPNIPEIPGIEHVPTVLHSSQFKSRAQFGENKTVMVMGAGETGSDVAYLSATGNTKQTIMCHRYGFHFAPKRNLNPAIFPIFGGKPNQGLTIPLDNARAALFDTAYVHPLLRNSYSMWVFYNRYVRFILWLTTGTPGGYDQLVGEPNPELDHVSKMFFTKSNRAAAYVSKPYRGVLDRGIIERLRQCIIQQPIPETGDRQIDLAPWPERITDDGRVVFRKTHRPEYERMKNEVIKPDVVVFCTGYRQEFPFFAKQNSSGGKRYALANEADVRGIWHHDDPSVGFIGYLRPNLGAIPPLAEAQAQLWVVHLLAPEQLPKPIDPRDELHFRLWHDKESRIHYGIDHESYIYQLGVDIGAVMGFWEAIGRGFTGYENAWRIPLVWAFGANLNAKQRLRGPWKWSGAEKIVKGEMWEALTRRRWFFTISDVFWLSILPMAIFGPISFACWVYATLYWIIFGREPGYGGYDSYGNKIMSKFQMQGQVVNGMHATSTMMSTDGLVSTDGMVSDGIKMNGTQSKKVEKMM</sequence>
<dbReference type="InterPro" id="IPR000960">
    <property type="entry name" value="Flavin_mOase"/>
</dbReference>
<comment type="caution">
    <text evidence="7">The sequence shown here is derived from an EMBL/GenBank/DDBJ whole genome shotgun (WGS) entry which is preliminary data.</text>
</comment>
<reference evidence="7" key="1">
    <citation type="journal article" date="2023" name="Mol. Phylogenet. Evol.">
        <title>Genome-scale phylogeny and comparative genomics of the fungal order Sordariales.</title>
        <authorList>
            <person name="Hensen N."/>
            <person name="Bonometti L."/>
            <person name="Westerberg I."/>
            <person name="Brannstrom I.O."/>
            <person name="Guillou S."/>
            <person name="Cros-Aarteil S."/>
            <person name="Calhoun S."/>
            <person name="Haridas S."/>
            <person name="Kuo A."/>
            <person name="Mondo S."/>
            <person name="Pangilinan J."/>
            <person name="Riley R."/>
            <person name="LaButti K."/>
            <person name="Andreopoulos B."/>
            <person name="Lipzen A."/>
            <person name="Chen C."/>
            <person name="Yan M."/>
            <person name="Daum C."/>
            <person name="Ng V."/>
            <person name="Clum A."/>
            <person name="Steindorff A."/>
            <person name="Ohm R.A."/>
            <person name="Martin F."/>
            <person name="Silar P."/>
            <person name="Natvig D.O."/>
            <person name="Lalanne C."/>
            <person name="Gautier V."/>
            <person name="Ament-Velasquez S.L."/>
            <person name="Kruys A."/>
            <person name="Hutchinson M.I."/>
            <person name="Powell A.J."/>
            <person name="Barry K."/>
            <person name="Miller A.N."/>
            <person name="Grigoriev I.V."/>
            <person name="Debuchy R."/>
            <person name="Gladieux P."/>
            <person name="Hiltunen Thoren M."/>
            <person name="Johannesson H."/>
        </authorList>
    </citation>
    <scope>NUCLEOTIDE SEQUENCE</scope>
    <source>
        <strain evidence="7">PSN243</strain>
    </source>
</reference>
<dbReference type="PANTHER" id="PTHR23023">
    <property type="entry name" value="DIMETHYLANILINE MONOOXYGENASE"/>
    <property type="match status" value="1"/>
</dbReference>
<keyword evidence="2" id="KW-0285">Flavoprotein</keyword>
<dbReference type="InterPro" id="IPR020946">
    <property type="entry name" value="Flavin_mOase-like"/>
</dbReference>
<keyword evidence="4" id="KW-0521">NADP</keyword>
<dbReference type="SUPFAM" id="SSF51905">
    <property type="entry name" value="FAD/NAD(P)-binding domain"/>
    <property type="match status" value="1"/>
</dbReference>
<evidence type="ECO:0000256" key="1">
    <source>
        <dbReference type="ARBA" id="ARBA00009183"/>
    </source>
</evidence>
<dbReference type="Pfam" id="PF00743">
    <property type="entry name" value="FMO-like"/>
    <property type="match status" value="1"/>
</dbReference>
<evidence type="ECO:0000256" key="6">
    <source>
        <dbReference type="SAM" id="Phobius"/>
    </source>
</evidence>
<dbReference type="Proteomes" id="UP001321760">
    <property type="component" value="Unassembled WGS sequence"/>
</dbReference>
<keyword evidence="6" id="KW-0812">Transmembrane</keyword>
<evidence type="ECO:0000256" key="5">
    <source>
        <dbReference type="ARBA" id="ARBA00023002"/>
    </source>
</evidence>
<dbReference type="GO" id="GO:0050661">
    <property type="term" value="F:NADP binding"/>
    <property type="evidence" value="ECO:0007669"/>
    <property type="project" value="InterPro"/>
</dbReference>
<accession>A0AAV9FZ47</accession>
<protein>
    <recommendedName>
        <fullName evidence="9">Monooxygenase</fullName>
    </recommendedName>
</protein>
<keyword evidence="6" id="KW-1133">Transmembrane helix</keyword>
<dbReference type="InterPro" id="IPR050346">
    <property type="entry name" value="FMO-like"/>
</dbReference>
<dbReference type="PIRSF" id="PIRSF000332">
    <property type="entry name" value="FMO"/>
    <property type="match status" value="1"/>
</dbReference>
<proteinExistence type="inferred from homology"/>
<dbReference type="Gene3D" id="3.50.50.60">
    <property type="entry name" value="FAD/NAD(P)-binding domain"/>
    <property type="match status" value="1"/>
</dbReference>
<evidence type="ECO:0000313" key="8">
    <source>
        <dbReference type="Proteomes" id="UP001321760"/>
    </source>
</evidence>
<keyword evidence="5" id="KW-0560">Oxidoreductase</keyword>